<gene>
    <name evidence="2" type="ORF">MVEN_01355200</name>
</gene>
<evidence type="ECO:0000256" key="1">
    <source>
        <dbReference type="SAM" id="MobiDB-lite"/>
    </source>
</evidence>
<reference evidence="2" key="1">
    <citation type="submission" date="2020-05" db="EMBL/GenBank/DDBJ databases">
        <title>Mycena genomes resolve the evolution of fungal bioluminescence.</title>
        <authorList>
            <person name="Tsai I.J."/>
        </authorList>
    </citation>
    <scope>NUCLEOTIDE SEQUENCE</scope>
    <source>
        <strain evidence="2">CCC161011</strain>
    </source>
</reference>
<name>A0A8H6Y1X6_9AGAR</name>
<dbReference type="AlphaFoldDB" id="A0A8H6Y1X6"/>
<sequence length="158" mass="17512">MSTPILFYDIASTLPTQAWSPNTWKTRPLVADTHLILRASRTRPSGSNMRKSKLGAKRSERPQRGKKPDGSPNWTLPMIHDLSTGAIVADSTKIAAYLDATYPDMPRLMPPGTFGLFRSFESAVLPALNRTLYQYGIPGTDGIFSPPNQVALRRKREA</sequence>
<organism evidence="2 3">
    <name type="scientific">Mycena venus</name>
    <dbReference type="NCBI Taxonomy" id="2733690"/>
    <lineage>
        <taxon>Eukaryota</taxon>
        <taxon>Fungi</taxon>
        <taxon>Dikarya</taxon>
        <taxon>Basidiomycota</taxon>
        <taxon>Agaricomycotina</taxon>
        <taxon>Agaricomycetes</taxon>
        <taxon>Agaricomycetidae</taxon>
        <taxon>Agaricales</taxon>
        <taxon>Marasmiineae</taxon>
        <taxon>Mycenaceae</taxon>
        <taxon>Mycena</taxon>
    </lineage>
</organism>
<comment type="caution">
    <text evidence="2">The sequence shown here is derived from an EMBL/GenBank/DDBJ whole genome shotgun (WGS) entry which is preliminary data.</text>
</comment>
<evidence type="ECO:0000313" key="2">
    <source>
        <dbReference type="EMBL" id="KAF7350496.1"/>
    </source>
</evidence>
<accession>A0A8H6Y1X6</accession>
<dbReference type="Gene3D" id="3.40.30.10">
    <property type="entry name" value="Glutaredoxin"/>
    <property type="match status" value="1"/>
</dbReference>
<keyword evidence="2" id="KW-0808">Transferase</keyword>
<feature type="compositionally biased region" description="Basic and acidic residues" evidence="1">
    <location>
        <begin position="57"/>
        <end position="69"/>
    </location>
</feature>
<keyword evidence="3" id="KW-1185">Reference proteome</keyword>
<protein>
    <submittedName>
        <fullName evidence="2">Glutathione S-transferase-like protein ustS</fullName>
    </submittedName>
</protein>
<evidence type="ECO:0000313" key="3">
    <source>
        <dbReference type="Proteomes" id="UP000620124"/>
    </source>
</evidence>
<proteinExistence type="predicted"/>
<dbReference type="EMBL" id="JACAZI010000010">
    <property type="protein sequence ID" value="KAF7350496.1"/>
    <property type="molecule type" value="Genomic_DNA"/>
</dbReference>
<dbReference type="Proteomes" id="UP000620124">
    <property type="component" value="Unassembled WGS sequence"/>
</dbReference>
<dbReference type="OrthoDB" id="4951845at2759"/>
<feature type="region of interest" description="Disordered" evidence="1">
    <location>
        <begin position="40"/>
        <end position="76"/>
    </location>
</feature>
<dbReference type="GO" id="GO:0016740">
    <property type="term" value="F:transferase activity"/>
    <property type="evidence" value="ECO:0007669"/>
    <property type="project" value="UniProtKB-KW"/>
</dbReference>